<evidence type="ECO:0000313" key="7">
    <source>
        <dbReference type="Proteomes" id="UP001153714"/>
    </source>
</evidence>
<dbReference type="GO" id="GO:0008270">
    <property type="term" value="F:zinc ion binding"/>
    <property type="evidence" value="ECO:0007669"/>
    <property type="project" value="UniProtKB-KW"/>
</dbReference>
<keyword evidence="7" id="KW-1185">Reference proteome</keyword>
<evidence type="ECO:0000256" key="1">
    <source>
        <dbReference type="ARBA" id="ARBA00022723"/>
    </source>
</evidence>
<reference evidence="6" key="2">
    <citation type="submission" date="2022-10" db="EMBL/GenBank/DDBJ databases">
        <authorList>
            <consortium name="ENA_rothamsted_submissions"/>
            <consortium name="culmorum"/>
            <person name="King R."/>
        </authorList>
    </citation>
    <scope>NUCLEOTIDE SEQUENCE</scope>
</reference>
<dbReference type="AlphaFoldDB" id="A0A9N9R1C4"/>
<keyword evidence="2" id="KW-0863">Zinc-finger</keyword>
<name>A0A9N9R1C4_9NEOP</name>
<gene>
    <name evidence="6" type="ORF">DIATSA_LOCUS5258</name>
</gene>
<keyword evidence="3" id="KW-0862">Zinc</keyword>
<feature type="domain" description="FLYWCH-type" evidence="5">
    <location>
        <begin position="382"/>
        <end position="428"/>
    </location>
</feature>
<dbReference type="EMBL" id="OU893348">
    <property type="protein sequence ID" value="CAG9787372.1"/>
    <property type="molecule type" value="Genomic_DNA"/>
</dbReference>
<reference evidence="6" key="1">
    <citation type="submission" date="2021-12" db="EMBL/GenBank/DDBJ databases">
        <authorList>
            <person name="King R."/>
        </authorList>
    </citation>
    <scope>NUCLEOTIDE SEQUENCE</scope>
</reference>
<evidence type="ECO:0000256" key="3">
    <source>
        <dbReference type="ARBA" id="ARBA00022833"/>
    </source>
</evidence>
<sequence>MSKEEIAAKKSAVAKARLERIKSDPMLLAKHKEKERLKYIKKKEKGQRKLVKDMTLRYCARRRKKPLTAAEKQRRYRERLKNNPEKEAEIKRKHRERYHMTKRLVRDLTRREHRAMKEKWRSADGSYKMFHTGKGISVLFDNYSYSFKEKGKSLLVCSRKRSCGCEAKYGSYRVINGGKGISVLFDNYSYSFKEKGKSILVCSKKRSCGCEAKCADFAEIIKLSAKIVVLHKGYTYSRQGRNQNLYYCSKKYVKCSAKLKLYEKNTVVEGPGDHDHYPPKIIKAPDVTSNKLAIVIIGEPGRRLLLKEQNLFHKQRPDIAEIIKVGGKTVVLYKGYTYSRQGQSQNLVYCSKKNSMQCPAKLKLDPNDFELAVVNNKQLMLYQQYTYSKRGPSLKYWYCSKKQRQHCGAKVKLDDAKRIVSVDSNHNHPPPKFYKRCDEHYEMVLVNGRNLMMYKDYTYSNHGPSFRYWYCSKKKAPLYCGAKLKLDNDRRIESAITTHNHPPPKFYKTNNGQLFKLD</sequence>
<dbReference type="Pfam" id="PF04500">
    <property type="entry name" value="FLYWCH"/>
    <property type="match status" value="1"/>
</dbReference>
<dbReference type="InterPro" id="IPR007588">
    <property type="entry name" value="Znf_FLYWCH"/>
</dbReference>
<dbReference type="Gene3D" id="2.20.25.240">
    <property type="match status" value="3"/>
</dbReference>
<dbReference type="Proteomes" id="UP001153714">
    <property type="component" value="Chromosome 17"/>
</dbReference>
<evidence type="ECO:0000256" key="2">
    <source>
        <dbReference type="ARBA" id="ARBA00022771"/>
    </source>
</evidence>
<protein>
    <recommendedName>
        <fullName evidence="5">FLYWCH-type domain-containing protein</fullName>
    </recommendedName>
</protein>
<organism evidence="6 7">
    <name type="scientific">Diatraea saccharalis</name>
    <name type="common">sugarcane borer</name>
    <dbReference type="NCBI Taxonomy" id="40085"/>
    <lineage>
        <taxon>Eukaryota</taxon>
        <taxon>Metazoa</taxon>
        <taxon>Ecdysozoa</taxon>
        <taxon>Arthropoda</taxon>
        <taxon>Hexapoda</taxon>
        <taxon>Insecta</taxon>
        <taxon>Pterygota</taxon>
        <taxon>Neoptera</taxon>
        <taxon>Endopterygota</taxon>
        <taxon>Lepidoptera</taxon>
        <taxon>Glossata</taxon>
        <taxon>Ditrysia</taxon>
        <taxon>Pyraloidea</taxon>
        <taxon>Crambidae</taxon>
        <taxon>Crambinae</taxon>
        <taxon>Diatraea</taxon>
    </lineage>
</organism>
<evidence type="ECO:0000259" key="5">
    <source>
        <dbReference type="Pfam" id="PF04500"/>
    </source>
</evidence>
<dbReference type="OrthoDB" id="6375801at2759"/>
<evidence type="ECO:0000313" key="6">
    <source>
        <dbReference type="EMBL" id="CAG9787372.1"/>
    </source>
</evidence>
<accession>A0A9N9R1C4</accession>
<keyword evidence="1" id="KW-0479">Metal-binding</keyword>
<evidence type="ECO:0000256" key="4">
    <source>
        <dbReference type="SAM" id="MobiDB-lite"/>
    </source>
</evidence>
<feature type="region of interest" description="Disordered" evidence="4">
    <location>
        <begin position="67"/>
        <end position="87"/>
    </location>
</feature>
<proteinExistence type="predicted"/>